<sequence length="132" mass="15091">MQEPQDSAQSEIAGKSGEEIIAYIKEKYDKFADETQNSVEALEIKFVLATAGIGIDDPKETIERLQDCVAYFKENIFPCTYLLRQRAIEYTECQTKLLKTVNTFQKNVPLIRLETFALGTIFGVFLMFLLHL</sequence>
<reference evidence="2 3" key="1">
    <citation type="submission" date="2020-08" db="EMBL/GenBank/DDBJ databases">
        <title>Complete genome and description of Campylobacter massiliensis Marseille-Q3452 sp. nov.</title>
        <authorList>
            <person name="Antezack A."/>
        </authorList>
    </citation>
    <scope>NUCLEOTIDE SEQUENCE [LARGE SCALE GENOMIC DNA]</scope>
    <source>
        <strain evidence="2 3">Marseille-Q3452</strain>
    </source>
</reference>
<dbReference type="AlphaFoldDB" id="A0A842J7C7"/>
<dbReference type="RefSeq" id="WP_185899113.1">
    <property type="nucleotide sequence ID" value="NZ_JACLZK010000002.1"/>
</dbReference>
<dbReference type="Proteomes" id="UP000552683">
    <property type="component" value="Unassembled WGS sequence"/>
</dbReference>
<proteinExistence type="predicted"/>
<keyword evidence="1" id="KW-0472">Membrane</keyword>
<feature type="transmembrane region" description="Helical" evidence="1">
    <location>
        <begin position="110"/>
        <end position="130"/>
    </location>
</feature>
<accession>A0A842J7C7</accession>
<evidence type="ECO:0000256" key="1">
    <source>
        <dbReference type="SAM" id="Phobius"/>
    </source>
</evidence>
<evidence type="ECO:0000313" key="2">
    <source>
        <dbReference type="EMBL" id="MBC2883611.1"/>
    </source>
</evidence>
<keyword evidence="1" id="KW-0812">Transmembrane</keyword>
<keyword evidence="1" id="KW-1133">Transmembrane helix</keyword>
<name>A0A842J7C7_9BACT</name>
<gene>
    <name evidence="2" type="ORF">H7R39_10180</name>
</gene>
<keyword evidence="3" id="KW-1185">Reference proteome</keyword>
<protein>
    <submittedName>
        <fullName evidence="2">Uncharacterized protein</fullName>
    </submittedName>
</protein>
<evidence type="ECO:0000313" key="3">
    <source>
        <dbReference type="Proteomes" id="UP000552683"/>
    </source>
</evidence>
<comment type="caution">
    <text evidence="2">The sequence shown here is derived from an EMBL/GenBank/DDBJ whole genome shotgun (WGS) entry which is preliminary data.</text>
</comment>
<dbReference type="EMBL" id="JACLZK010000002">
    <property type="protein sequence ID" value="MBC2883611.1"/>
    <property type="molecule type" value="Genomic_DNA"/>
</dbReference>
<organism evidence="2 3">
    <name type="scientific">Campylobacter massiliensis</name>
    <dbReference type="NCBI Taxonomy" id="2762557"/>
    <lineage>
        <taxon>Bacteria</taxon>
        <taxon>Pseudomonadati</taxon>
        <taxon>Campylobacterota</taxon>
        <taxon>Epsilonproteobacteria</taxon>
        <taxon>Campylobacterales</taxon>
        <taxon>Campylobacteraceae</taxon>
        <taxon>Campylobacter</taxon>
    </lineage>
</organism>